<dbReference type="CDD" id="cd00009">
    <property type="entry name" value="AAA"/>
    <property type="match status" value="1"/>
</dbReference>
<dbReference type="SUPFAM" id="SSF55785">
    <property type="entry name" value="PYP-like sensor domain (PAS domain)"/>
    <property type="match status" value="2"/>
</dbReference>
<dbReference type="PROSITE" id="PS00688">
    <property type="entry name" value="SIGMA54_INTERACT_3"/>
    <property type="match status" value="1"/>
</dbReference>
<dbReference type="Gene3D" id="3.40.50.300">
    <property type="entry name" value="P-loop containing nucleotide triphosphate hydrolases"/>
    <property type="match status" value="1"/>
</dbReference>
<dbReference type="PROSITE" id="PS50045">
    <property type="entry name" value="SIGMA54_INTERACT_4"/>
    <property type="match status" value="1"/>
</dbReference>
<dbReference type="Pfam" id="PF02954">
    <property type="entry name" value="HTH_8"/>
    <property type="match status" value="1"/>
</dbReference>
<dbReference type="Pfam" id="PF00571">
    <property type="entry name" value="CBS"/>
    <property type="match status" value="2"/>
</dbReference>
<sequence>MKVRHLLTSNFVKVTRTTTAREVLEKFLELRQDLACVIEGGKLIGIVTKYSIYRLLLKEQSLDSSIESVIKHDVVVLHEETSLTEAKDTLLRKQVGHAVVMNEKNTVIGVMAKSDLITGLITGSHNLGIRLKSLMNNLQECVISVDEHLHITSMNEAALQLFQIKEKHMLSKPIEDAFPELTDDLRKVIHTGSVIDVKRFNLNKTTVFSSFVPIKEWGKTTGAMAVLKDVTDFEKVANELESTKRIEKILDSALELAYDAVVITDNDGNITKANLGFLNLFSIETIEHILEKPIKKIAPDLPISKNDATGHQPEAKLIQINGQKAIFNQMPIIQSNKRIGYIYKIIYQKLDIWKDLFQHMDKLENELTYYRGELSRISNRNDPFASLISKNKKMEQLKKESYIAAKSFSNLLITGESGTGKELLADGIHRSSNRTGSFVKINCAAIPENLLESEFFGYADGAFTGSRKGGKPGKFELANEGTLFLDEIGDMPQSLQAKLLRVLQEKEFERLGDTQTKKVDVRIIAATNKDLFQLVKEGLFREDLYYRIHVINLNIPPLRERLDDIPILADHLIKKFKTKKNKDVIGLTAEAIEKLQTYDWPGNVRQLENILERAYHFTDSKWIEPEFIHFDQDHKTSLLLPHSPRYRPAEKINRQELLEETEKKAIFKALEQAHGNRTKAAKFLGISRSSLYQKINKYDIQKEIKFY</sequence>
<evidence type="ECO:0000256" key="6">
    <source>
        <dbReference type="PROSITE-ProRule" id="PRU00703"/>
    </source>
</evidence>
<dbReference type="Pfam" id="PF00158">
    <property type="entry name" value="Sigma54_activat"/>
    <property type="match status" value="1"/>
</dbReference>
<dbReference type="Proteomes" id="UP000245998">
    <property type="component" value="Unassembled WGS sequence"/>
</dbReference>
<evidence type="ECO:0000313" key="9">
    <source>
        <dbReference type="EMBL" id="PWA12795.1"/>
    </source>
</evidence>
<dbReference type="InterPro" id="IPR035965">
    <property type="entry name" value="PAS-like_dom_sf"/>
</dbReference>
<dbReference type="GO" id="GO:0006355">
    <property type="term" value="P:regulation of DNA-templated transcription"/>
    <property type="evidence" value="ECO:0007669"/>
    <property type="project" value="InterPro"/>
</dbReference>
<dbReference type="RefSeq" id="WP_116553576.1">
    <property type="nucleotide sequence ID" value="NZ_QCZG01000005.1"/>
</dbReference>
<dbReference type="InterPro" id="IPR009057">
    <property type="entry name" value="Homeodomain-like_sf"/>
</dbReference>
<dbReference type="CDD" id="cd00130">
    <property type="entry name" value="PAS"/>
    <property type="match status" value="1"/>
</dbReference>
<evidence type="ECO:0000256" key="4">
    <source>
        <dbReference type="ARBA" id="ARBA00023125"/>
    </source>
</evidence>
<dbReference type="SMART" id="SM00382">
    <property type="entry name" value="AAA"/>
    <property type="match status" value="1"/>
</dbReference>
<evidence type="ECO:0000256" key="5">
    <source>
        <dbReference type="ARBA" id="ARBA00023163"/>
    </source>
</evidence>
<dbReference type="EMBL" id="QCZG01000005">
    <property type="protein sequence ID" value="PWA12795.1"/>
    <property type="molecule type" value="Genomic_DNA"/>
</dbReference>
<dbReference type="InterPro" id="IPR013656">
    <property type="entry name" value="PAS_4"/>
</dbReference>
<dbReference type="InterPro" id="IPR003593">
    <property type="entry name" value="AAA+_ATPase"/>
</dbReference>
<evidence type="ECO:0000259" key="7">
    <source>
        <dbReference type="PROSITE" id="PS50045"/>
    </source>
</evidence>
<dbReference type="GO" id="GO:0005524">
    <property type="term" value="F:ATP binding"/>
    <property type="evidence" value="ECO:0007669"/>
    <property type="project" value="UniProtKB-KW"/>
</dbReference>
<dbReference type="InterPro" id="IPR027417">
    <property type="entry name" value="P-loop_NTPase"/>
</dbReference>
<dbReference type="AlphaFoldDB" id="A0A2U1K6B6"/>
<name>A0A2U1K6B6_9BACI</name>
<dbReference type="InterPro" id="IPR000014">
    <property type="entry name" value="PAS"/>
</dbReference>
<feature type="domain" description="Sigma-54 factor interaction" evidence="7">
    <location>
        <begin position="387"/>
        <end position="616"/>
    </location>
</feature>
<dbReference type="InterPro" id="IPR025943">
    <property type="entry name" value="Sigma_54_int_dom_ATP-bd_2"/>
</dbReference>
<reference evidence="9 10" key="1">
    <citation type="submission" date="2018-04" db="EMBL/GenBank/DDBJ databases">
        <title>Camelliibacillus theae gen. nov., sp. nov., isolated from Pu'er tea.</title>
        <authorList>
            <person name="Niu L."/>
        </authorList>
    </citation>
    <scope>NUCLEOTIDE SEQUENCE [LARGE SCALE GENOMIC DNA]</scope>
    <source>
        <strain evidence="9 10">T8</strain>
    </source>
</reference>
<dbReference type="Pfam" id="PF13188">
    <property type="entry name" value="PAS_8"/>
    <property type="match status" value="1"/>
</dbReference>
<keyword evidence="10" id="KW-1185">Reference proteome</keyword>
<dbReference type="GO" id="GO:0043565">
    <property type="term" value="F:sequence-specific DNA binding"/>
    <property type="evidence" value="ECO:0007669"/>
    <property type="project" value="InterPro"/>
</dbReference>
<dbReference type="SMART" id="SM00091">
    <property type="entry name" value="PAS"/>
    <property type="match status" value="2"/>
</dbReference>
<dbReference type="CDD" id="cd02205">
    <property type="entry name" value="CBS_pair_SF"/>
    <property type="match status" value="2"/>
</dbReference>
<comment type="caution">
    <text evidence="9">The sequence shown here is derived from an EMBL/GenBank/DDBJ whole genome shotgun (WGS) entry which is preliminary data.</text>
</comment>
<dbReference type="SUPFAM" id="SSF54631">
    <property type="entry name" value="CBS-domain pair"/>
    <property type="match status" value="1"/>
</dbReference>
<organism evidence="9 10">
    <name type="scientific">Pueribacillus theae</name>
    <dbReference type="NCBI Taxonomy" id="2171751"/>
    <lineage>
        <taxon>Bacteria</taxon>
        <taxon>Bacillati</taxon>
        <taxon>Bacillota</taxon>
        <taxon>Bacilli</taxon>
        <taxon>Bacillales</taxon>
        <taxon>Bacillaceae</taxon>
        <taxon>Pueribacillus</taxon>
    </lineage>
</organism>
<keyword evidence="3" id="KW-0805">Transcription regulation</keyword>
<dbReference type="OrthoDB" id="9771372at2"/>
<dbReference type="InterPro" id="IPR025944">
    <property type="entry name" value="Sigma_54_int_dom_CS"/>
</dbReference>
<evidence type="ECO:0000259" key="8">
    <source>
        <dbReference type="PROSITE" id="PS51371"/>
    </source>
</evidence>
<keyword evidence="4" id="KW-0238">DNA-binding</keyword>
<keyword evidence="6" id="KW-0129">CBS domain</keyword>
<dbReference type="SUPFAM" id="SSF52540">
    <property type="entry name" value="P-loop containing nucleoside triphosphate hydrolases"/>
    <property type="match status" value="1"/>
</dbReference>
<dbReference type="PROSITE" id="PS00675">
    <property type="entry name" value="SIGMA54_INTERACT_1"/>
    <property type="match status" value="1"/>
</dbReference>
<feature type="domain" description="CBS" evidence="8">
    <location>
        <begin position="69"/>
        <end position="127"/>
    </location>
</feature>
<dbReference type="PANTHER" id="PTHR32071">
    <property type="entry name" value="TRANSCRIPTIONAL REGULATORY PROTEIN"/>
    <property type="match status" value="1"/>
</dbReference>
<dbReference type="PROSITE" id="PS51371">
    <property type="entry name" value="CBS"/>
    <property type="match status" value="2"/>
</dbReference>
<dbReference type="InterPro" id="IPR002197">
    <property type="entry name" value="HTH_Fis"/>
</dbReference>
<evidence type="ECO:0000256" key="2">
    <source>
        <dbReference type="ARBA" id="ARBA00022840"/>
    </source>
</evidence>
<dbReference type="InterPro" id="IPR058031">
    <property type="entry name" value="AAA_lid_NorR"/>
</dbReference>
<dbReference type="Gene3D" id="1.10.8.60">
    <property type="match status" value="1"/>
</dbReference>
<dbReference type="SUPFAM" id="SSF46689">
    <property type="entry name" value="Homeodomain-like"/>
    <property type="match status" value="1"/>
</dbReference>
<evidence type="ECO:0000313" key="10">
    <source>
        <dbReference type="Proteomes" id="UP000245998"/>
    </source>
</evidence>
<dbReference type="PANTHER" id="PTHR32071:SF57">
    <property type="entry name" value="C4-DICARBOXYLATE TRANSPORT TRANSCRIPTIONAL REGULATORY PROTEIN DCTD"/>
    <property type="match status" value="1"/>
</dbReference>
<evidence type="ECO:0000256" key="3">
    <source>
        <dbReference type="ARBA" id="ARBA00023015"/>
    </source>
</evidence>
<accession>A0A2U1K6B6</accession>
<dbReference type="Pfam" id="PF08448">
    <property type="entry name" value="PAS_4"/>
    <property type="match status" value="1"/>
</dbReference>
<dbReference type="InterPro" id="IPR002078">
    <property type="entry name" value="Sigma_54_int"/>
</dbReference>
<protein>
    <recommendedName>
        <fullName evidence="11">Sigma-54-dependent Fis family transcriptional regulator</fullName>
    </recommendedName>
</protein>
<dbReference type="PRINTS" id="PR01590">
    <property type="entry name" value="HTHFIS"/>
</dbReference>
<feature type="domain" description="CBS" evidence="8">
    <location>
        <begin position="7"/>
        <end position="64"/>
    </location>
</feature>
<proteinExistence type="predicted"/>
<gene>
    <name evidence="9" type="ORF">DCC39_03870</name>
</gene>
<dbReference type="InterPro" id="IPR046342">
    <property type="entry name" value="CBS_dom_sf"/>
</dbReference>
<dbReference type="Gene3D" id="3.10.580.10">
    <property type="entry name" value="CBS-domain"/>
    <property type="match status" value="1"/>
</dbReference>
<keyword evidence="5" id="KW-0804">Transcription</keyword>
<evidence type="ECO:0000256" key="1">
    <source>
        <dbReference type="ARBA" id="ARBA00022741"/>
    </source>
</evidence>
<dbReference type="FunFam" id="3.40.50.300:FF:000006">
    <property type="entry name" value="DNA-binding transcriptional regulator NtrC"/>
    <property type="match status" value="1"/>
</dbReference>
<dbReference type="InterPro" id="IPR025662">
    <property type="entry name" value="Sigma_54_int_dom_ATP-bd_1"/>
</dbReference>
<dbReference type="Gene3D" id="1.10.10.60">
    <property type="entry name" value="Homeodomain-like"/>
    <property type="match status" value="1"/>
</dbReference>
<dbReference type="InterPro" id="IPR000644">
    <property type="entry name" value="CBS_dom"/>
</dbReference>
<dbReference type="Gene3D" id="3.30.450.20">
    <property type="entry name" value="PAS domain"/>
    <property type="match status" value="2"/>
</dbReference>
<evidence type="ECO:0008006" key="11">
    <source>
        <dbReference type="Google" id="ProtNLM"/>
    </source>
</evidence>
<keyword evidence="1" id="KW-0547">Nucleotide-binding</keyword>
<keyword evidence="2" id="KW-0067">ATP-binding</keyword>
<dbReference type="PROSITE" id="PS00676">
    <property type="entry name" value="SIGMA54_INTERACT_2"/>
    <property type="match status" value="1"/>
</dbReference>
<dbReference type="Pfam" id="PF25601">
    <property type="entry name" value="AAA_lid_14"/>
    <property type="match status" value="1"/>
</dbReference>
<dbReference type="SMART" id="SM00116">
    <property type="entry name" value="CBS"/>
    <property type="match status" value="2"/>
</dbReference>